<sequence length="93" mass="10309">MSTATPTRITPHAPHVVDQFTADGCLYLVLHQPDHARPMVLQFSREEALDWLDELNNFVRVTPFRRPVSCLGVEDAHLGDPVSVPAFEDEGGA</sequence>
<dbReference type="Proteomes" id="UP000271426">
    <property type="component" value="Chromosome"/>
</dbReference>
<reference evidence="1 2" key="1">
    <citation type="submission" date="2018-11" db="EMBL/GenBank/DDBJ databases">
        <authorList>
            <person name="Kleinhagauer T."/>
            <person name="Glaeser S.P."/>
            <person name="Spergser J."/>
            <person name="Ruckert C."/>
            <person name="Kaempfer P."/>
            <person name="Busse H.-J."/>
        </authorList>
    </citation>
    <scope>NUCLEOTIDE SEQUENCE [LARGE SCALE GENOMIC DNA]</scope>
    <source>
        <strain evidence="1 2">812CH</strain>
    </source>
</reference>
<gene>
    <name evidence="1" type="ORF">CPPEL_01805</name>
</gene>
<dbReference type="RefSeq" id="WP_123959538.1">
    <property type="nucleotide sequence ID" value="NZ_CP033898.1"/>
</dbReference>
<accession>A0A3G6ISM6</accession>
<name>A0A3G6ISM6_9CORY</name>
<dbReference type="KEGG" id="cpso:CPPEL_01805"/>
<evidence type="ECO:0000313" key="1">
    <source>
        <dbReference type="EMBL" id="AZA08507.1"/>
    </source>
</evidence>
<keyword evidence="2" id="KW-1185">Reference proteome</keyword>
<dbReference type="AlphaFoldDB" id="A0A3G6ISM6"/>
<proteinExistence type="predicted"/>
<evidence type="ECO:0000313" key="2">
    <source>
        <dbReference type="Proteomes" id="UP000271426"/>
    </source>
</evidence>
<organism evidence="1 2">
    <name type="scientific">Corynebacterium pseudopelargi</name>
    <dbReference type="NCBI Taxonomy" id="2080757"/>
    <lineage>
        <taxon>Bacteria</taxon>
        <taxon>Bacillati</taxon>
        <taxon>Actinomycetota</taxon>
        <taxon>Actinomycetes</taxon>
        <taxon>Mycobacteriales</taxon>
        <taxon>Corynebacteriaceae</taxon>
        <taxon>Corynebacterium</taxon>
    </lineage>
</organism>
<dbReference type="EMBL" id="CP033898">
    <property type="protein sequence ID" value="AZA08507.1"/>
    <property type="molecule type" value="Genomic_DNA"/>
</dbReference>
<protein>
    <submittedName>
        <fullName evidence="1">Uncharacterized protein</fullName>
    </submittedName>
</protein>